<accession>A0A0H2RJG6</accession>
<evidence type="ECO:0000313" key="2">
    <source>
        <dbReference type="Proteomes" id="UP000053477"/>
    </source>
</evidence>
<dbReference type="InParanoid" id="A0A0H2RJG6"/>
<keyword evidence="2" id="KW-1185">Reference proteome</keyword>
<dbReference type="EMBL" id="KQ086406">
    <property type="protein sequence ID" value="KLO04906.1"/>
    <property type="molecule type" value="Genomic_DNA"/>
</dbReference>
<gene>
    <name evidence="1" type="ORF">SCHPADRAFT_911382</name>
</gene>
<evidence type="ECO:0000313" key="1">
    <source>
        <dbReference type="EMBL" id="KLO04906.1"/>
    </source>
</evidence>
<protein>
    <submittedName>
        <fullName evidence="1">Uncharacterized protein</fullName>
    </submittedName>
</protein>
<proteinExistence type="predicted"/>
<reference evidence="1 2" key="1">
    <citation type="submission" date="2015-04" db="EMBL/GenBank/DDBJ databases">
        <title>Complete genome sequence of Schizopora paradoxa KUC8140, a cosmopolitan wood degrader in East Asia.</title>
        <authorList>
            <consortium name="DOE Joint Genome Institute"/>
            <person name="Min B."/>
            <person name="Park H."/>
            <person name="Jang Y."/>
            <person name="Kim J.-J."/>
            <person name="Kim K.H."/>
            <person name="Pangilinan J."/>
            <person name="Lipzen A."/>
            <person name="Riley R."/>
            <person name="Grigoriev I.V."/>
            <person name="Spatafora J.W."/>
            <person name="Choi I.-G."/>
        </authorList>
    </citation>
    <scope>NUCLEOTIDE SEQUENCE [LARGE SCALE GENOMIC DNA]</scope>
    <source>
        <strain evidence="1 2">KUC8140</strain>
    </source>
</reference>
<sequence length="75" mass="8554">MGLGLSDMKALDIGRQRLNPLPLSVAAPLTFDPFTRTNRRPVPMMNERPSFLQLHSAIYHLVSSLWSRYVEVTRS</sequence>
<dbReference type="Proteomes" id="UP000053477">
    <property type="component" value="Unassembled WGS sequence"/>
</dbReference>
<dbReference type="AlphaFoldDB" id="A0A0H2RJG6"/>
<organism evidence="1 2">
    <name type="scientific">Schizopora paradoxa</name>
    <dbReference type="NCBI Taxonomy" id="27342"/>
    <lineage>
        <taxon>Eukaryota</taxon>
        <taxon>Fungi</taxon>
        <taxon>Dikarya</taxon>
        <taxon>Basidiomycota</taxon>
        <taxon>Agaricomycotina</taxon>
        <taxon>Agaricomycetes</taxon>
        <taxon>Hymenochaetales</taxon>
        <taxon>Schizoporaceae</taxon>
        <taxon>Schizopora</taxon>
    </lineage>
</organism>
<name>A0A0H2RJG6_9AGAM</name>